<keyword evidence="2" id="KW-1185">Reference proteome</keyword>
<organism evidence="1 2">
    <name type="scientific">Parelaphostrongylus tenuis</name>
    <name type="common">Meningeal worm</name>
    <dbReference type="NCBI Taxonomy" id="148309"/>
    <lineage>
        <taxon>Eukaryota</taxon>
        <taxon>Metazoa</taxon>
        <taxon>Ecdysozoa</taxon>
        <taxon>Nematoda</taxon>
        <taxon>Chromadorea</taxon>
        <taxon>Rhabditida</taxon>
        <taxon>Rhabditina</taxon>
        <taxon>Rhabditomorpha</taxon>
        <taxon>Strongyloidea</taxon>
        <taxon>Metastrongylidae</taxon>
        <taxon>Parelaphostrongylus</taxon>
    </lineage>
</organism>
<dbReference type="AlphaFoldDB" id="A0AAD5LZY9"/>
<comment type="caution">
    <text evidence="1">The sequence shown here is derived from an EMBL/GenBank/DDBJ whole genome shotgun (WGS) entry which is preliminary data.</text>
</comment>
<name>A0AAD5LZY9_PARTN</name>
<evidence type="ECO:0000313" key="2">
    <source>
        <dbReference type="Proteomes" id="UP001196413"/>
    </source>
</evidence>
<sequence>MACSVVRIGKMGDGRVNDEAYLINNLWRKLFSANHERLVVQLTYADLPPLRFLYDSDVEFCAAFAFRDV</sequence>
<dbReference type="Proteomes" id="UP001196413">
    <property type="component" value="Unassembled WGS sequence"/>
</dbReference>
<accession>A0AAD5LZY9</accession>
<gene>
    <name evidence="1" type="ORF">KIN20_005359</name>
</gene>
<reference evidence="1" key="1">
    <citation type="submission" date="2021-06" db="EMBL/GenBank/DDBJ databases">
        <title>Parelaphostrongylus tenuis whole genome reference sequence.</title>
        <authorList>
            <person name="Garwood T.J."/>
            <person name="Larsen P.A."/>
            <person name="Fountain-Jones N.M."/>
            <person name="Garbe J.R."/>
            <person name="Macchietto M.G."/>
            <person name="Kania S.A."/>
            <person name="Gerhold R.W."/>
            <person name="Richards J.E."/>
            <person name="Wolf T.M."/>
        </authorList>
    </citation>
    <scope>NUCLEOTIDE SEQUENCE</scope>
    <source>
        <strain evidence="1">MNPRO001-30</strain>
        <tissue evidence="1">Meninges</tissue>
    </source>
</reference>
<dbReference type="EMBL" id="JAHQIW010000725">
    <property type="protein sequence ID" value="KAJ1349727.1"/>
    <property type="molecule type" value="Genomic_DNA"/>
</dbReference>
<proteinExistence type="predicted"/>
<protein>
    <submittedName>
        <fullName evidence="1">Uncharacterized protein</fullName>
    </submittedName>
</protein>
<evidence type="ECO:0000313" key="1">
    <source>
        <dbReference type="EMBL" id="KAJ1349727.1"/>
    </source>
</evidence>